<gene>
    <name evidence="1" type="ORF">QR46_0145</name>
</gene>
<dbReference type="AlphaFoldDB" id="A0A132P0K8"/>
<organism evidence="1 2">
    <name type="scientific">Giardia duodenalis assemblage B</name>
    <dbReference type="NCBI Taxonomy" id="1394984"/>
    <lineage>
        <taxon>Eukaryota</taxon>
        <taxon>Metamonada</taxon>
        <taxon>Diplomonadida</taxon>
        <taxon>Hexamitidae</taxon>
        <taxon>Giardiinae</taxon>
        <taxon>Giardia</taxon>
    </lineage>
</organism>
<proteinExistence type="predicted"/>
<comment type="caution">
    <text evidence="1">The sequence shown here is derived from an EMBL/GenBank/DDBJ whole genome shotgun (WGS) entry which is preliminary data.</text>
</comment>
<sequence length="664" mass="74957">MSDSSHQVLCPECRERYDVSSLASHLCFGHGLCPFCLPDKSITEELYPELACTKREVVSRLVQTYRKISSDLLASWGTEFPLEACSSTYSTYVASFSLLHKFPYGLPPPVSMLVHLIIEHPSVGYRLSCSLDGAKCPISVYARLSRSTLVSLTDIQLCPDCFLFYTNKANHCNQCKGYYRHHFRHYLHYRSSLVDDTVYSKPPVHASVEGILAHYFCLERLKDNLDCSRRYMGLCTPSNSNIADSVKDNLQRYFACCPTFESLSHPGKTYKIESLELQGSHAFGRATVYSDIDFHILILKADDTHPTALDCEDVRDCLSALIMHLQAPSSRKWLDQLFADKPIKYCRGNVGFIELSLSGATQSVSLVFGDQNHIALGRRRVAVMRSFYLDKLSVYERAEAFLKQWLFMSRTTEGSTAMGLTKFASLTILQRVCLFTDVGSLLRRFFCYDPDGNYEAMLDPPPTSSQASGELLSLYHCNYDTNNTDGVTHLSGVTPNVELADPAKFQQLVIDHCADSQSRGDIVSAIRRIANSPEDVSFIWAFILVHEVLRYHRDFYLEAIEYKLSSNQEVPTRNVLYKLQDLLSISMGQESLAVTGTRTCVSTHVTRTMTLACIFRTLLTIETSMLFLRYFLPTPPHCSIADREILQSLRNKLDESDSEEGIAL</sequence>
<name>A0A132P0K8_GIAIN</name>
<evidence type="ECO:0000313" key="1">
    <source>
        <dbReference type="EMBL" id="KWX15827.1"/>
    </source>
</evidence>
<dbReference type="EMBL" id="JXTI01000002">
    <property type="protein sequence ID" value="KWX15827.1"/>
    <property type="molecule type" value="Genomic_DNA"/>
</dbReference>
<accession>A0A132P0K8</accession>
<dbReference type="VEuPathDB" id="GiardiaDB:QR46_0145"/>
<dbReference type="Proteomes" id="UP000070089">
    <property type="component" value="Unassembled WGS sequence"/>
</dbReference>
<evidence type="ECO:0000313" key="2">
    <source>
        <dbReference type="Proteomes" id="UP000070089"/>
    </source>
</evidence>
<protein>
    <submittedName>
        <fullName evidence="1">Uncharacterized protein</fullName>
    </submittedName>
</protein>
<dbReference type="OrthoDB" id="10296933at2759"/>
<reference evidence="1 2" key="1">
    <citation type="journal article" date="2015" name="Mol. Biochem. Parasitol.">
        <title>Identification of polymorphic genes for use in assemblage B genotyping assays through comparative genomics of multiple assemblage B Giardia duodenalis isolates.</title>
        <authorList>
            <person name="Wielinga C."/>
            <person name="Thompson R.C."/>
            <person name="Monis P."/>
            <person name="Ryan U."/>
        </authorList>
    </citation>
    <scope>NUCLEOTIDE SEQUENCE [LARGE SCALE GENOMIC DNA]</scope>
    <source>
        <strain evidence="1 2">BAH15c1</strain>
    </source>
</reference>